<feature type="transmembrane region" description="Helical" evidence="1">
    <location>
        <begin position="66"/>
        <end position="85"/>
    </location>
</feature>
<dbReference type="Proteomes" id="UP000663981">
    <property type="component" value="Unassembled WGS sequence"/>
</dbReference>
<evidence type="ECO:0000313" key="3">
    <source>
        <dbReference type="Proteomes" id="UP000663981"/>
    </source>
</evidence>
<dbReference type="EMBL" id="JAGDEL010000002">
    <property type="protein sequence ID" value="MBO1510946.1"/>
    <property type="molecule type" value="Genomic_DNA"/>
</dbReference>
<sequence>MKRTRKSPLLWIGIAILGLIVLSILLNVIGHFFTQTSVHQHMGHGRGGGFNHGGARFGNHMNMFDFPLLPFLVSIGLIALGWWIWKKADGESVKKWVGIFLLTVGLFSILPLIIAIPVLLLALYLAFKEKKADTDFIDEPIIVTSPSYHTTTHDILDEWERKTNKENDK</sequence>
<dbReference type="RefSeq" id="WP_207975553.1">
    <property type="nucleotide sequence ID" value="NZ_JAGDEL010000002.1"/>
</dbReference>
<keyword evidence="1" id="KW-0812">Transmembrane</keyword>
<keyword evidence="3" id="KW-1185">Reference proteome</keyword>
<evidence type="ECO:0008006" key="4">
    <source>
        <dbReference type="Google" id="ProtNLM"/>
    </source>
</evidence>
<name>A0ABS3MY47_9BACI</name>
<organism evidence="2 3">
    <name type="scientific">Metabacillus bambusae</name>
    <dbReference type="NCBI Taxonomy" id="2795218"/>
    <lineage>
        <taxon>Bacteria</taxon>
        <taxon>Bacillati</taxon>
        <taxon>Bacillota</taxon>
        <taxon>Bacilli</taxon>
        <taxon>Bacillales</taxon>
        <taxon>Bacillaceae</taxon>
        <taxon>Metabacillus</taxon>
    </lineage>
</organism>
<reference evidence="2 3" key="1">
    <citation type="submission" date="2021-03" db="EMBL/GenBank/DDBJ databases">
        <title>Whole genome sequence of Metabacillus bambusae BG109.</title>
        <authorList>
            <person name="Jeong J.W."/>
        </authorList>
    </citation>
    <scope>NUCLEOTIDE SEQUENCE [LARGE SCALE GENOMIC DNA]</scope>
    <source>
        <strain evidence="2 3">BG109</strain>
    </source>
</reference>
<evidence type="ECO:0000313" key="2">
    <source>
        <dbReference type="EMBL" id="MBO1510946.1"/>
    </source>
</evidence>
<comment type="caution">
    <text evidence="2">The sequence shown here is derived from an EMBL/GenBank/DDBJ whole genome shotgun (WGS) entry which is preliminary data.</text>
</comment>
<keyword evidence="1" id="KW-0472">Membrane</keyword>
<proteinExistence type="predicted"/>
<gene>
    <name evidence="2" type="ORF">I7822_04465</name>
</gene>
<keyword evidence="1" id="KW-1133">Transmembrane helix</keyword>
<feature type="transmembrane region" description="Helical" evidence="1">
    <location>
        <begin position="97"/>
        <end position="127"/>
    </location>
</feature>
<protein>
    <recommendedName>
        <fullName evidence="4">DUF4064 domain-containing protein</fullName>
    </recommendedName>
</protein>
<evidence type="ECO:0000256" key="1">
    <source>
        <dbReference type="SAM" id="Phobius"/>
    </source>
</evidence>
<feature type="transmembrane region" description="Helical" evidence="1">
    <location>
        <begin position="9"/>
        <end position="33"/>
    </location>
</feature>
<accession>A0ABS3MY47</accession>